<protein>
    <submittedName>
        <fullName evidence="1">Uncharacterized protein</fullName>
    </submittedName>
</protein>
<sequence>VTNVGKTFEKPSDADIGSVIYYVTQQNILVVDIPLNKNNSQQSDIINKQDAPRRLSLSVNRTDELWQQQQNYLTLQRQRHQTISDMNNSRNTHFDIAHTTPPTYHSLIKVKIEVPLEALQNRKTITIQNLETSKTIQNPKTVAATNQKFEQQQAVDTTCDLYPKLITVERTKSSLTSNTGNNIQLPTRLIQRDKIIPIQRDGSSFTKKYDQHNIIQQAPNNCKIGHLTPNKVPPELLRSDQTITIRE</sequence>
<dbReference type="AlphaFoldDB" id="A0A816ADY0"/>
<dbReference type="EMBL" id="CAJNOQ010034320">
    <property type="protein sequence ID" value="CAF1594354.1"/>
    <property type="molecule type" value="Genomic_DNA"/>
</dbReference>
<evidence type="ECO:0000313" key="2">
    <source>
        <dbReference type="EMBL" id="CAF4468001.1"/>
    </source>
</evidence>
<evidence type="ECO:0000313" key="3">
    <source>
        <dbReference type="Proteomes" id="UP000663829"/>
    </source>
</evidence>
<feature type="non-terminal residue" evidence="1">
    <location>
        <position position="247"/>
    </location>
</feature>
<evidence type="ECO:0000313" key="1">
    <source>
        <dbReference type="EMBL" id="CAF1594354.1"/>
    </source>
</evidence>
<dbReference type="Proteomes" id="UP000681722">
    <property type="component" value="Unassembled WGS sequence"/>
</dbReference>
<reference evidence="1" key="1">
    <citation type="submission" date="2021-02" db="EMBL/GenBank/DDBJ databases">
        <authorList>
            <person name="Nowell W R."/>
        </authorList>
    </citation>
    <scope>NUCLEOTIDE SEQUENCE</scope>
</reference>
<feature type="non-terminal residue" evidence="1">
    <location>
        <position position="1"/>
    </location>
</feature>
<keyword evidence="3" id="KW-1185">Reference proteome</keyword>
<gene>
    <name evidence="1" type="ORF">GPM918_LOCUS41973</name>
    <name evidence="2" type="ORF">SRO942_LOCUS43120</name>
</gene>
<organism evidence="1 3">
    <name type="scientific">Didymodactylos carnosus</name>
    <dbReference type="NCBI Taxonomy" id="1234261"/>
    <lineage>
        <taxon>Eukaryota</taxon>
        <taxon>Metazoa</taxon>
        <taxon>Spiralia</taxon>
        <taxon>Gnathifera</taxon>
        <taxon>Rotifera</taxon>
        <taxon>Eurotatoria</taxon>
        <taxon>Bdelloidea</taxon>
        <taxon>Philodinida</taxon>
        <taxon>Philodinidae</taxon>
        <taxon>Didymodactylos</taxon>
    </lineage>
</organism>
<proteinExistence type="predicted"/>
<dbReference type="Proteomes" id="UP000663829">
    <property type="component" value="Unassembled WGS sequence"/>
</dbReference>
<comment type="caution">
    <text evidence="1">The sequence shown here is derived from an EMBL/GenBank/DDBJ whole genome shotgun (WGS) entry which is preliminary data.</text>
</comment>
<name>A0A816ADY0_9BILA</name>
<accession>A0A816ADY0</accession>
<dbReference type="EMBL" id="CAJOBC010100556">
    <property type="protein sequence ID" value="CAF4468001.1"/>
    <property type="molecule type" value="Genomic_DNA"/>
</dbReference>